<sequence>MKKMQEKEGRSVVLAIPSIARHARRERDKTTKNDQHLLRFHDLDCMKSKLNLTRRIPDSTVKAGHGDSRKGLWSQKVNG</sequence>
<evidence type="ECO:0000313" key="3">
    <source>
        <dbReference type="Proteomes" id="UP000324222"/>
    </source>
</evidence>
<dbReference type="Proteomes" id="UP000324222">
    <property type="component" value="Unassembled WGS sequence"/>
</dbReference>
<accession>A0A5B7HXF1</accession>
<protein>
    <submittedName>
        <fullName evidence="2">Uncharacterized protein</fullName>
    </submittedName>
</protein>
<proteinExistence type="predicted"/>
<evidence type="ECO:0000256" key="1">
    <source>
        <dbReference type="SAM" id="MobiDB-lite"/>
    </source>
</evidence>
<organism evidence="2 3">
    <name type="scientific">Portunus trituberculatus</name>
    <name type="common">Swimming crab</name>
    <name type="synonym">Neptunus trituberculatus</name>
    <dbReference type="NCBI Taxonomy" id="210409"/>
    <lineage>
        <taxon>Eukaryota</taxon>
        <taxon>Metazoa</taxon>
        <taxon>Ecdysozoa</taxon>
        <taxon>Arthropoda</taxon>
        <taxon>Crustacea</taxon>
        <taxon>Multicrustacea</taxon>
        <taxon>Malacostraca</taxon>
        <taxon>Eumalacostraca</taxon>
        <taxon>Eucarida</taxon>
        <taxon>Decapoda</taxon>
        <taxon>Pleocyemata</taxon>
        <taxon>Brachyura</taxon>
        <taxon>Eubrachyura</taxon>
        <taxon>Portunoidea</taxon>
        <taxon>Portunidae</taxon>
        <taxon>Portuninae</taxon>
        <taxon>Portunus</taxon>
    </lineage>
</organism>
<comment type="caution">
    <text evidence="2">The sequence shown here is derived from an EMBL/GenBank/DDBJ whole genome shotgun (WGS) entry which is preliminary data.</text>
</comment>
<name>A0A5B7HXF1_PORTR</name>
<dbReference type="EMBL" id="VSRR010038858">
    <property type="protein sequence ID" value="MPC74406.1"/>
    <property type="molecule type" value="Genomic_DNA"/>
</dbReference>
<gene>
    <name evidence="2" type="ORF">E2C01_068764</name>
</gene>
<keyword evidence="3" id="KW-1185">Reference proteome</keyword>
<reference evidence="2 3" key="1">
    <citation type="submission" date="2019-05" db="EMBL/GenBank/DDBJ databases">
        <title>Another draft genome of Portunus trituberculatus and its Hox gene families provides insights of decapod evolution.</title>
        <authorList>
            <person name="Jeong J.-H."/>
            <person name="Song I."/>
            <person name="Kim S."/>
            <person name="Choi T."/>
            <person name="Kim D."/>
            <person name="Ryu S."/>
            <person name="Kim W."/>
        </authorList>
    </citation>
    <scope>NUCLEOTIDE SEQUENCE [LARGE SCALE GENOMIC DNA]</scope>
    <source>
        <tissue evidence="2">Muscle</tissue>
    </source>
</reference>
<evidence type="ECO:0000313" key="2">
    <source>
        <dbReference type="EMBL" id="MPC74406.1"/>
    </source>
</evidence>
<feature type="region of interest" description="Disordered" evidence="1">
    <location>
        <begin position="56"/>
        <end position="79"/>
    </location>
</feature>
<dbReference type="AlphaFoldDB" id="A0A5B7HXF1"/>